<keyword evidence="3" id="KW-1003">Cell membrane</keyword>
<dbReference type="PATRIC" id="fig|1088868.3.peg.1879"/>
<evidence type="ECO:0000259" key="8">
    <source>
        <dbReference type="PROSITE" id="PS50928"/>
    </source>
</evidence>
<feature type="transmembrane region" description="Helical" evidence="7">
    <location>
        <begin position="153"/>
        <end position="172"/>
    </location>
</feature>
<feature type="transmembrane region" description="Helical" evidence="7">
    <location>
        <begin position="126"/>
        <end position="147"/>
    </location>
</feature>
<keyword evidence="2 7" id="KW-0813">Transport</keyword>
<dbReference type="STRING" id="1088868.CIN_18730"/>
<dbReference type="Proteomes" id="UP000005939">
    <property type="component" value="Unassembled WGS sequence"/>
</dbReference>
<dbReference type="GO" id="GO:0005886">
    <property type="term" value="C:plasma membrane"/>
    <property type="evidence" value="ECO:0007669"/>
    <property type="project" value="UniProtKB-SubCell"/>
</dbReference>
<dbReference type="EMBL" id="AGFR01000010">
    <property type="protein sequence ID" value="EHD13136.1"/>
    <property type="molecule type" value="Genomic_DNA"/>
</dbReference>
<keyword evidence="6 7" id="KW-0472">Membrane</keyword>
<evidence type="ECO:0000256" key="2">
    <source>
        <dbReference type="ARBA" id="ARBA00022448"/>
    </source>
</evidence>
<dbReference type="SUPFAM" id="SSF161098">
    <property type="entry name" value="MetI-like"/>
    <property type="match status" value="1"/>
</dbReference>
<comment type="subcellular location">
    <subcellularLocation>
        <location evidence="1 7">Cell membrane</location>
        <topology evidence="1 7">Multi-pass membrane protein</topology>
    </subcellularLocation>
</comment>
<evidence type="ECO:0000256" key="4">
    <source>
        <dbReference type="ARBA" id="ARBA00022692"/>
    </source>
</evidence>
<dbReference type="Gene3D" id="1.10.3720.10">
    <property type="entry name" value="MetI-like"/>
    <property type="match status" value="1"/>
</dbReference>
<evidence type="ECO:0000256" key="7">
    <source>
        <dbReference type="RuleBase" id="RU363032"/>
    </source>
</evidence>
<dbReference type="AlphaFoldDB" id="G6F2M7"/>
<feature type="transmembrane region" description="Helical" evidence="7">
    <location>
        <begin position="40"/>
        <end position="65"/>
    </location>
</feature>
<organism evidence="9 10">
    <name type="scientific">Commensalibacter intestini A911</name>
    <dbReference type="NCBI Taxonomy" id="1088868"/>
    <lineage>
        <taxon>Bacteria</taxon>
        <taxon>Pseudomonadati</taxon>
        <taxon>Pseudomonadota</taxon>
        <taxon>Alphaproteobacteria</taxon>
        <taxon>Acetobacterales</taxon>
        <taxon>Acetobacteraceae</taxon>
    </lineage>
</organism>
<dbReference type="Pfam" id="PF00528">
    <property type="entry name" value="BPD_transp_1"/>
    <property type="match status" value="1"/>
</dbReference>
<keyword evidence="5 7" id="KW-1133">Transmembrane helix</keyword>
<feature type="domain" description="ABC transmembrane type-1" evidence="8">
    <location>
        <begin position="83"/>
        <end position="225"/>
    </location>
</feature>
<accession>G6F2M7</accession>
<evidence type="ECO:0000256" key="5">
    <source>
        <dbReference type="ARBA" id="ARBA00022989"/>
    </source>
</evidence>
<name>G6F2M7_9PROT</name>
<dbReference type="InterPro" id="IPR000515">
    <property type="entry name" value="MetI-like"/>
</dbReference>
<dbReference type="InterPro" id="IPR035906">
    <property type="entry name" value="MetI-like_sf"/>
</dbReference>
<dbReference type="PROSITE" id="PS50928">
    <property type="entry name" value="ABC_TM1"/>
    <property type="match status" value="1"/>
</dbReference>
<reference evidence="9 10" key="1">
    <citation type="submission" date="2011-10" db="EMBL/GenBank/DDBJ databases">
        <title>Genome Sequence of Commensalibacter intestini A911, isolated from Drosophila gut.</title>
        <authorList>
            <person name="Lee W.-J."/>
            <person name="Kim E.-K."/>
        </authorList>
    </citation>
    <scope>NUCLEOTIDE SEQUENCE [LARGE SCALE GENOMIC DNA]</scope>
    <source>
        <strain evidence="9 10">A911</strain>
    </source>
</reference>
<dbReference type="CDD" id="cd06261">
    <property type="entry name" value="TM_PBP2"/>
    <property type="match status" value="1"/>
</dbReference>
<comment type="similarity">
    <text evidence="7">Belongs to the binding-protein-dependent transport system permease family.</text>
</comment>
<dbReference type="eggNOG" id="COG0600">
    <property type="taxonomic scope" value="Bacteria"/>
</dbReference>
<dbReference type="PANTHER" id="PTHR30151">
    <property type="entry name" value="ALKANE SULFONATE ABC TRANSPORTER-RELATED, MEMBRANE SUBUNIT"/>
    <property type="match status" value="1"/>
</dbReference>
<comment type="caution">
    <text evidence="9">The sequence shown here is derived from an EMBL/GenBank/DDBJ whole genome shotgun (WGS) entry which is preliminary data.</text>
</comment>
<sequence>MSNVQGSEYILFNDAERSRVVKKSKTKKSAPFSYHKFRRYLSCVALLVLWQLSCSLGLVNTSIFVSPMTVLHTMKTELFTGNLSTNLYVSLSRIVLGFSFALIAGVTLGLWAGLTKIGEDIIHSPLEILRNLPTLALVPLFVFWFGIGESSKVILISVGAFFPIYFCLYNGIKNIDPKLLELARTIKLDRKTVIFHIIFLGTLPDLLQGIRYSVGVSWLMLVVAE</sequence>
<keyword evidence="4 7" id="KW-0812">Transmembrane</keyword>
<feature type="transmembrane region" description="Helical" evidence="7">
    <location>
        <begin position="193"/>
        <end position="214"/>
    </location>
</feature>
<proteinExistence type="inferred from homology"/>
<dbReference type="GO" id="GO:0055085">
    <property type="term" value="P:transmembrane transport"/>
    <property type="evidence" value="ECO:0007669"/>
    <property type="project" value="InterPro"/>
</dbReference>
<protein>
    <recommendedName>
        <fullName evidence="8">ABC transmembrane type-1 domain-containing protein</fullName>
    </recommendedName>
</protein>
<evidence type="ECO:0000256" key="3">
    <source>
        <dbReference type="ARBA" id="ARBA00022475"/>
    </source>
</evidence>
<dbReference type="PANTHER" id="PTHR30151:SF38">
    <property type="entry name" value="ALIPHATIC SULFONATES TRANSPORT PERMEASE PROTEIN SSUC-RELATED"/>
    <property type="match status" value="1"/>
</dbReference>
<dbReference type="RefSeq" id="WP_008854863.1">
    <property type="nucleotide sequence ID" value="NZ_AGFR01000010.1"/>
</dbReference>
<gene>
    <name evidence="9" type="ORF">CIN_18730</name>
</gene>
<evidence type="ECO:0000256" key="6">
    <source>
        <dbReference type="ARBA" id="ARBA00023136"/>
    </source>
</evidence>
<feature type="transmembrane region" description="Helical" evidence="7">
    <location>
        <begin position="94"/>
        <end position="114"/>
    </location>
</feature>
<evidence type="ECO:0000313" key="9">
    <source>
        <dbReference type="EMBL" id="EHD13136.1"/>
    </source>
</evidence>
<evidence type="ECO:0000256" key="1">
    <source>
        <dbReference type="ARBA" id="ARBA00004651"/>
    </source>
</evidence>
<evidence type="ECO:0000313" key="10">
    <source>
        <dbReference type="Proteomes" id="UP000005939"/>
    </source>
</evidence>